<evidence type="ECO:0000313" key="1">
    <source>
        <dbReference type="EMBL" id="ARP57274.1"/>
    </source>
</evidence>
<dbReference type="SMR" id="A0A142GED5"/>
<dbReference type="RefSeq" id="WP_000818630.1">
    <property type="nucleotide sequence ID" value="NZ_CABLCE010000001.1"/>
</dbReference>
<name>A0A142GED5_BACTU</name>
<dbReference type="GeneID" id="67468230"/>
<dbReference type="Proteomes" id="UP000194143">
    <property type="component" value="Chromosome"/>
</dbReference>
<proteinExistence type="predicted"/>
<organism evidence="1 2">
    <name type="scientific">Bacillus thuringiensis</name>
    <dbReference type="NCBI Taxonomy" id="1428"/>
    <lineage>
        <taxon>Bacteria</taxon>
        <taxon>Bacillati</taxon>
        <taxon>Bacillota</taxon>
        <taxon>Bacilli</taxon>
        <taxon>Bacillales</taxon>
        <taxon>Bacillaceae</taxon>
        <taxon>Bacillus</taxon>
        <taxon>Bacillus cereus group</taxon>
    </lineage>
</organism>
<accession>A0A142GED5</accession>
<protein>
    <submittedName>
        <fullName evidence="1">Uncharacterized protein</fullName>
    </submittedName>
</protein>
<reference evidence="1 2" key="1">
    <citation type="submission" date="2017-04" db="EMBL/GenBank/DDBJ databases">
        <title>Complete Genome Sequence of Bacillus thuringiensis type Strain ATCC 10792.</title>
        <authorList>
            <person name="Oh D.-H."/>
            <person name="Park B.-J."/>
            <person name="Shuai W."/>
            <person name="Chelliah R."/>
        </authorList>
    </citation>
    <scope>NUCLEOTIDE SEQUENCE [LARGE SCALE GENOMIC DNA]</scope>
    <source>
        <strain evidence="1 2">ATCC 10792</strain>
    </source>
</reference>
<keyword evidence="2" id="KW-1185">Reference proteome</keyword>
<evidence type="ECO:0000313" key="2">
    <source>
        <dbReference type="Proteomes" id="UP000194143"/>
    </source>
</evidence>
<sequence length="125" mass="14397">MAEKSYTRFVINGKEQELKFCLQALRLLDENGGPMQFVSQTMQGGITNFTDVVYYALIHTNEGITYEAVQKEIENMFNAEKLDLDEILKYNKAVVLNSFFFQKTVKKLLGTMTAEQQKSFENLYA</sequence>
<dbReference type="EMBL" id="CP021061">
    <property type="protein sequence ID" value="ARP57274.1"/>
    <property type="molecule type" value="Genomic_DNA"/>
</dbReference>
<dbReference type="AlphaFoldDB" id="A0A142GED5"/>
<dbReference type="InterPro" id="IPR024410">
    <property type="entry name" value="Phage_TAC_12"/>
</dbReference>
<gene>
    <name evidence="1" type="ORF">CAB88_09300</name>
</gene>
<dbReference type="Pfam" id="PF12363">
    <property type="entry name" value="Phage_TAC_12"/>
    <property type="match status" value="1"/>
</dbReference>